<dbReference type="InterPro" id="IPR027417">
    <property type="entry name" value="P-loop_NTPase"/>
</dbReference>
<dbReference type="SUPFAM" id="SSF52540">
    <property type="entry name" value="P-loop containing nucleoside triphosphate hydrolases"/>
    <property type="match status" value="1"/>
</dbReference>
<dbReference type="AlphaFoldDB" id="A0A4V6ICM9"/>
<dbReference type="Proteomes" id="UP000290439">
    <property type="component" value="Chromosome"/>
</dbReference>
<dbReference type="EMBL" id="LR215973">
    <property type="protein sequence ID" value="VFB00314.1"/>
    <property type="molecule type" value="Genomic_DNA"/>
</dbReference>
<gene>
    <name evidence="1" type="ORF">NCTC10797_04109</name>
</gene>
<protein>
    <recommendedName>
        <fullName evidence="3">GTPase</fullName>
    </recommendedName>
</protein>
<accession>A0A4V6ICM9</accession>
<evidence type="ECO:0000313" key="2">
    <source>
        <dbReference type="Proteomes" id="UP000290439"/>
    </source>
</evidence>
<evidence type="ECO:0000313" key="1">
    <source>
        <dbReference type="EMBL" id="VFB00314.1"/>
    </source>
</evidence>
<evidence type="ECO:0008006" key="3">
    <source>
        <dbReference type="Google" id="ProtNLM"/>
    </source>
</evidence>
<proteinExistence type="predicted"/>
<reference evidence="1 2" key="1">
    <citation type="submission" date="2019-02" db="EMBL/GenBank/DDBJ databases">
        <authorList>
            <consortium name="Pathogen Informatics"/>
        </authorList>
    </citation>
    <scope>NUCLEOTIDE SEQUENCE [LARGE SCALE GENOMIC DNA]</scope>
    <source>
        <strain evidence="1 2">3012STDY6756504</strain>
    </source>
</reference>
<organism evidence="1 2">
    <name type="scientific">Nocardia cyriacigeorgica</name>
    <dbReference type="NCBI Taxonomy" id="135487"/>
    <lineage>
        <taxon>Bacteria</taxon>
        <taxon>Bacillati</taxon>
        <taxon>Actinomycetota</taxon>
        <taxon>Actinomycetes</taxon>
        <taxon>Mycobacteriales</taxon>
        <taxon>Nocardiaceae</taxon>
        <taxon>Nocardia</taxon>
    </lineage>
</organism>
<name>A0A4V6ICM9_9NOCA</name>
<sequence>MPKAAGPDGTMLDPREHTRERDQLDELLDVLRQGQGNDPQIGYHAGLAVERWRMPPRIQVTGRAHTGRTTVLHALALMSAVETGPVDEPGLPDPVLDGDIIVYVLAAAPGPADQRIIGSLPPDRTIVVLNKADAVGARWADAVIAAEQYGRELGRQVLPVVASLAVRTRAGAVTEADLATLRRHAGNTDPAFTLSPDLFTAPSAGPDVAERTQLLQRWDLYGVNCALTVVRHQPEITAQALLQVLHAASAVDPLHKLLHRRYEQVSAQRGGELLDELTRLAARAVPGDGGRARDVLEDYLYGDDALWTGLCAGLAHPSVAHLAAGYPSPAPADADDALNRAARWRSLVSSDMPPAARRAAVRVHNGYVRLWERMSSAGL</sequence>